<dbReference type="Proteomes" id="UP000663848">
    <property type="component" value="Unassembled WGS sequence"/>
</dbReference>
<evidence type="ECO:0000256" key="1">
    <source>
        <dbReference type="SAM" id="MobiDB-lite"/>
    </source>
</evidence>
<evidence type="ECO:0000313" key="3">
    <source>
        <dbReference type="EMBL" id="CAF4542429.1"/>
    </source>
</evidence>
<feature type="region of interest" description="Disordered" evidence="1">
    <location>
        <begin position="212"/>
        <end position="251"/>
    </location>
</feature>
<dbReference type="EMBL" id="CAJOBR010000746">
    <property type="protein sequence ID" value="CAF4542429.1"/>
    <property type="molecule type" value="Genomic_DNA"/>
</dbReference>
<dbReference type="EMBL" id="CAJNYT010000998">
    <property type="protein sequence ID" value="CAF3389862.1"/>
    <property type="molecule type" value="Genomic_DNA"/>
</dbReference>
<evidence type="ECO:0000313" key="2">
    <source>
        <dbReference type="EMBL" id="CAF3389862.1"/>
    </source>
</evidence>
<comment type="caution">
    <text evidence="2">The sequence shown here is derived from an EMBL/GenBank/DDBJ whole genome shotgun (WGS) entry which is preliminary data.</text>
</comment>
<protein>
    <submittedName>
        <fullName evidence="2">Uncharacterized protein</fullName>
    </submittedName>
</protein>
<gene>
    <name evidence="2" type="ORF">GRG538_LOCUS9016</name>
    <name evidence="3" type="ORF">QYT958_LOCUS7703</name>
</gene>
<sequence>MFSRTNASSLMPPNSDDKKGSYKQYLLPENILYDSHYGSTPNIAFYLENEIEQRRVSDVGPSLRLPNADLFYPGELGRDKPFALKQKNSSLTVLLDSTSSIMRTASTTFHCFIGSARRASYCGQTDPSIQLDPHGNSGSLYLLPTRTNSNESSLSNASYEEQRRTVTIYDGRIPAAASTPTIPFELMAPIDLITQTVDDPVESFVQIVLEEPDDRPPIMRPSLSSSRRNSGSRHRHRYHRSSSPKSSLINGRLSTSETQLNNDTQPSSVAEIFNSLEIHYQTPDTIVPMDFSFLEPVLRGESAAPPPARCQKLQHISPQNSSASEDSAIDIRSPSRTITIIKDDYRSSELFSDVNNDNYSENNSLISTRCLKVPSSVD</sequence>
<proteinExistence type="predicted"/>
<feature type="compositionally biased region" description="Low complexity" evidence="1">
    <location>
        <begin position="220"/>
        <end position="229"/>
    </location>
</feature>
<dbReference type="AlphaFoldDB" id="A0A817ZDP6"/>
<name>A0A817ZDP6_9BILA</name>
<reference evidence="2" key="1">
    <citation type="submission" date="2021-02" db="EMBL/GenBank/DDBJ databases">
        <authorList>
            <person name="Nowell W R."/>
        </authorList>
    </citation>
    <scope>NUCLEOTIDE SEQUENCE</scope>
</reference>
<feature type="compositionally biased region" description="Basic residues" evidence="1">
    <location>
        <begin position="230"/>
        <end position="242"/>
    </location>
</feature>
<organism evidence="2 4">
    <name type="scientific">Rotaria socialis</name>
    <dbReference type="NCBI Taxonomy" id="392032"/>
    <lineage>
        <taxon>Eukaryota</taxon>
        <taxon>Metazoa</taxon>
        <taxon>Spiralia</taxon>
        <taxon>Gnathifera</taxon>
        <taxon>Rotifera</taxon>
        <taxon>Eurotatoria</taxon>
        <taxon>Bdelloidea</taxon>
        <taxon>Philodinida</taxon>
        <taxon>Philodinidae</taxon>
        <taxon>Rotaria</taxon>
    </lineage>
</organism>
<dbReference type="Proteomes" id="UP000663872">
    <property type="component" value="Unassembled WGS sequence"/>
</dbReference>
<evidence type="ECO:0000313" key="4">
    <source>
        <dbReference type="Proteomes" id="UP000663872"/>
    </source>
</evidence>
<accession>A0A817ZDP6</accession>